<dbReference type="CAZy" id="GH56">
    <property type="family name" value="Glycoside Hydrolase Family 56"/>
</dbReference>
<organism evidence="9">
    <name type="scientific">Orancistrocerus drewseni</name>
    <name type="common">Solitary wasp</name>
    <dbReference type="NCBI Taxonomy" id="529024"/>
    <lineage>
        <taxon>Eukaryota</taxon>
        <taxon>Metazoa</taxon>
        <taxon>Ecdysozoa</taxon>
        <taxon>Arthropoda</taxon>
        <taxon>Hexapoda</taxon>
        <taxon>Insecta</taxon>
        <taxon>Pterygota</taxon>
        <taxon>Neoptera</taxon>
        <taxon>Endopterygota</taxon>
        <taxon>Hymenoptera</taxon>
        <taxon>Apocrita</taxon>
        <taxon>Aculeata</taxon>
        <taxon>Vespoidea</taxon>
        <taxon>Vespidae</taxon>
        <taxon>Eumeninae</taxon>
        <taxon>Orancistrocerus</taxon>
    </lineage>
</organism>
<dbReference type="Gene3D" id="3.20.20.70">
    <property type="entry name" value="Aldolase class I"/>
    <property type="match status" value="1"/>
</dbReference>
<dbReference type="InterPro" id="IPR013785">
    <property type="entry name" value="Aldolase_TIM"/>
</dbReference>
<feature type="disulfide bond" evidence="6">
    <location>
        <begin position="221"/>
        <end position="233"/>
    </location>
</feature>
<dbReference type="Pfam" id="PF01630">
    <property type="entry name" value="Glyco_hydro_56"/>
    <property type="match status" value="1"/>
</dbReference>
<dbReference type="GO" id="GO:0006952">
    <property type="term" value="P:defense response"/>
    <property type="evidence" value="ECO:0007669"/>
    <property type="project" value="InterPro"/>
</dbReference>
<keyword evidence="2 6" id="KW-1015">Disulfide bond</keyword>
<dbReference type="GO" id="GO:0030214">
    <property type="term" value="P:hyaluronan catabolic process"/>
    <property type="evidence" value="ECO:0007669"/>
    <property type="project" value="TreeGrafter"/>
</dbReference>
<dbReference type="PANTHER" id="PTHR11769">
    <property type="entry name" value="HYALURONIDASE"/>
    <property type="match status" value="1"/>
</dbReference>
<evidence type="ECO:0000256" key="3">
    <source>
        <dbReference type="ARBA" id="ARBA00023180"/>
    </source>
</evidence>
<name>B2ZP63_ORADR</name>
<keyword evidence="3" id="KW-0325">Glycoprotein</keyword>
<dbReference type="PRINTS" id="PR00847">
    <property type="entry name" value="HYALURONDASE"/>
</dbReference>
<comment type="similarity">
    <text evidence="1 4 7">Belongs to the glycosyl hydrolase 56 family.</text>
</comment>
<dbReference type="PANTHER" id="PTHR11769:SF35">
    <property type="entry name" value="HYALURONIDASE"/>
    <property type="match status" value="1"/>
</dbReference>
<protein>
    <recommendedName>
        <fullName evidence="7">Hyaluronidase</fullName>
        <ecNumber evidence="7">3.2.1.35</ecNumber>
    </recommendedName>
</protein>
<dbReference type="PIRSF" id="PIRSF038193">
    <property type="entry name" value="Hyaluronidase"/>
    <property type="match status" value="1"/>
</dbReference>
<dbReference type="AlphaFoldDB" id="B2ZP63"/>
<dbReference type="EC" id="3.2.1.35" evidence="7"/>
<dbReference type="InterPro" id="IPR001329">
    <property type="entry name" value="Venom_Hyaluronidase"/>
</dbReference>
<evidence type="ECO:0000256" key="2">
    <source>
        <dbReference type="ARBA" id="ARBA00023157"/>
    </source>
</evidence>
<feature type="active site" description="Proton donor" evidence="5">
    <location>
        <position position="145"/>
    </location>
</feature>
<evidence type="ECO:0000256" key="8">
    <source>
        <dbReference type="SAM" id="SignalP"/>
    </source>
</evidence>
<feature type="disulfide bond" evidence="6">
    <location>
        <begin position="51"/>
        <end position="344"/>
    </location>
</feature>
<comment type="catalytic activity">
    <reaction evidence="7">
        <text>Random hydrolysis of (1-&gt;4)-linkages between N-acetyl-beta-D-glucosamine and D-glucuronate residues in hyaluronate.</text>
        <dbReference type="EC" id="3.2.1.35"/>
    </reaction>
</comment>
<evidence type="ECO:0000256" key="5">
    <source>
        <dbReference type="PIRSR" id="PIRSR038193-1"/>
    </source>
</evidence>
<dbReference type="InterPro" id="IPR018155">
    <property type="entry name" value="Hyaluronidase"/>
</dbReference>
<proteinExistence type="evidence at transcript level"/>
<gene>
    <name evidence="9" type="primary">Hyal</name>
</gene>
<accession>B2ZP63</accession>
<keyword evidence="7 9" id="KW-0378">Hydrolase</keyword>
<keyword evidence="8" id="KW-0732">Signal</keyword>
<evidence type="ECO:0000256" key="7">
    <source>
        <dbReference type="RuleBase" id="RU610713"/>
    </source>
</evidence>
<dbReference type="GO" id="GO:0004415">
    <property type="term" value="F:hyalurononglucosaminidase activity"/>
    <property type="evidence" value="ECO:0007669"/>
    <property type="project" value="UniProtKB-UniRule"/>
</dbReference>
<feature type="chain" id="PRO_5002785205" description="Hyaluronidase" evidence="8">
    <location>
        <begin position="20"/>
        <end position="374"/>
    </location>
</feature>
<evidence type="ECO:0000256" key="4">
    <source>
        <dbReference type="PIRNR" id="PIRNR038193"/>
    </source>
</evidence>
<evidence type="ECO:0000256" key="1">
    <source>
        <dbReference type="ARBA" id="ARBA00008871"/>
    </source>
</evidence>
<reference evidence="9" key="1">
    <citation type="journal article" date="2009" name="Arch. Insect Biochem. Physiol.">
        <title>Differential gene expression profiles in the venom gland/sac of Orancistrocerus drewseni (Hymenoptera: Eumenidae).</title>
        <authorList>
            <person name="Baek J.H."/>
            <person name="Woo T.H."/>
            <person name="Kim C.B."/>
            <person name="Park J.H."/>
            <person name="Kim H."/>
            <person name="Lee S."/>
            <person name="Lee S.H."/>
        </authorList>
    </citation>
    <scope>NUCLEOTIDE SEQUENCE</scope>
</reference>
<keyword evidence="7 9" id="KW-0326">Glycosidase</keyword>
<sequence>MILLVAQLLLVLIYPFVHAGLVDLCGLNCFPAATPPKRHFYIYWNVPTVMCHKYGLDFSEVKTFNILQNNDDKFRGDIMTIMYDPGQFPAMVPHEQYPGQDKYKRRNGGVPQMGKFNKHKTAFIEDLDTQIPNVNFSGIGVIDFEKWKPIFRQNWGETRIHKNISIELVKQVHSLWSYSTIKSEAAKQFEKHARYFMEETLNVARENRVKADWGYYGYPYCYNLSPGNPGSDCDSTAMSENDKMSWLFNNQNVLLPSVYVKFFLKAEERVGLVRGRVKEAVRIMRNTKHKPRVIPYWWYKYTDQTNVYLSQKDVENTFKEILFNDGEGIIIWGSSADVDSRSKCKSLRSYLTTVLGPIALAVENAANNGTPLTF</sequence>
<evidence type="ECO:0000256" key="6">
    <source>
        <dbReference type="PIRSR" id="PIRSR038193-3"/>
    </source>
</evidence>
<dbReference type="EMBL" id="EU677844">
    <property type="protein sequence ID" value="ACD61711.1"/>
    <property type="molecule type" value="mRNA"/>
</dbReference>
<dbReference type="InterPro" id="IPR017853">
    <property type="entry name" value="GH"/>
</dbReference>
<dbReference type="SUPFAM" id="SSF51445">
    <property type="entry name" value="(Trans)glycosidases"/>
    <property type="match status" value="1"/>
</dbReference>
<evidence type="ECO:0000313" key="9">
    <source>
        <dbReference type="EMBL" id="ACD61711.1"/>
    </source>
</evidence>
<feature type="signal peptide" evidence="8">
    <location>
        <begin position="1"/>
        <end position="19"/>
    </location>
</feature>
<dbReference type="PRINTS" id="PR00846">
    <property type="entry name" value="GLHYDRLASE56"/>
</dbReference>
<dbReference type="GO" id="GO:0005975">
    <property type="term" value="P:carbohydrate metabolic process"/>
    <property type="evidence" value="ECO:0007669"/>
    <property type="project" value="UniProtKB-UniRule"/>
</dbReference>